<keyword evidence="15" id="KW-1185">Reference proteome</keyword>
<dbReference type="PIRSF" id="PIRSF038994">
    <property type="entry name" value="NagA"/>
    <property type="match status" value="1"/>
</dbReference>
<comment type="catalytic activity">
    <reaction evidence="7">
        <text>N-acetyl-D-glucosamine 6-phosphate + H2O = D-glucosamine 6-phosphate + acetate</text>
        <dbReference type="Rhea" id="RHEA:22936"/>
        <dbReference type="ChEBI" id="CHEBI:15377"/>
        <dbReference type="ChEBI" id="CHEBI:30089"/>
        <dbReference type="ChEBI" id="CHEBI:57513"/>
        <dbReference type="ChEBI" id="CHEBI:58725"/>
        <dbReference type="EC" id="3.5.1.25"/>
    </reaction>
</comment>
<feature type="active site" description="Proton donor/acceptor" evidence="10">
    <location>
        <position position="263"/>
    </location>
</feature>
<dbReference type="AlphaFoldDB" id="A0A1G9K103"/>
<dbReference type="NCBIfam" id="TIGR00221">
    <property type="entry name" value="nagA"/>
    <property type="match status" value="1"/>
</dbReference>
<evidence type="ECO:0000256" key="7">
    <source>
        <dbReference type="ARBA" id="ARBA00047647"/>
    </source>
</evidence>
<keyword evidence="5 9" id="KW-0378">Hydrolase</keyword>
<dbReference type="FunFam" id="3.20.20.140:FF:000004">
    <property type="entry name" value="N-acetylglucosamine-6-phosphate deacetylase"/>
    <property type="match status" value="1"/>
</dbReference>
<name>A0A1G9K103_9ACTN</name>
<evidence type="ECO:0000256" key="4">
    <source>
        <dbReference type="ARBA" id="ARBA00022723"/>
    </source>
</evidence>
<evidence type="ECO:0000256" key="3">
    <source>
        <dbReference type="ARBA" id="ARBA00018029"/>
    </source>
</evidence>
<dbReference type="Gene3D" id="3.20.20.140">
    <property type="entry name" value="Metal-dependent hydrolases"/>
    <property type="match status" value="1"/>
</dbReference>
<dbReference type="RefSeq" id="WP_425441383.1">
    <property type="nucleotide sequence ID" value="NZ_FNGP01000002.1"/>
</dbReference>
<feature type="binding site" evidence="11">
    <location>
        <position position="216"/>
    </location>
    <ligand>
        <name>substrate</name>
    </ligand>
</feature>
<evidence type="ECO:0000256" key="11">
    <source>
        <dbReference type="PIRSR" id="PIRSR038994-2"/>
    </source>
</evidence>
<dbReference type="Pfam" id="PF01979">
    <property type="entry name" value="Amidohydro_1"/>
    <property type="match status" value="1"/>
</dbReference>
<sequence length="379" mass="39498">MQSLAVARAVTRDGVLTDVRISFEDGRIAAIEPGAGDGAAPLWAVPGFVDTHCHGAVGVSFGDPDPAANRRARDFHLAHGTTTLFASTVTRSLEDLERESAALRALFDEGVVDGIHLEGPFLAEAKKGAHAAELLVDPTPEAVERLLAAGGPALKMITMAPERAHAMEAIRRFREAGVVVAFGHTDADADTCRASIDAGATAATHLFNAMNGIHHRVPGPVPTLLHDERVLAELICDGVHLHPDVIRLAHEAAGPDRIALVTDAMSATGSADGAYKLGGLDVIVRDGVARLTTADGSPGAIAGSTLTMDEAFRFVVSEVGIPIPEVARMAATTPARYHGLTEVGEIAVGKRADLCLVDDDGRLQSVVRGGVHIPPARSA</sequence>
<dbReference type="GO" id="GO:0046872">
    <property type="term" value="F:metal ion binding"/>
    <property type="evidence" value="ECO:0007669"/>
    <property type="project" value="UniProtKB-KW"/>
</dbReference>
<organism evidence="14 15">
    <name type="scientific">Tessaracoccus oleiagri</name>
    <dbReference type="NCBI Taxonomy" id="686624"/>
    <lineage>
        <taxon>Bacteria</taxon>
        <taxon>Bacillati</taxon>
        <taxon>Actinomycetota</taxon>
        <taxon>Actinomycetes</taxon>
        <taxon>Propionibacteriales</taxon>
        <taxon>Propionibacteriaceae</taxon>
        <taxon>Tessaracoccus</taxon>
    </lineage>
</organism>
<feature type="binding site" evidence="12">
    <location>
        <position position="205"/>
    </location>
    <ligand>
        <name>Zn(2+)</name>
        <dbReference type="ChEBI" id="CHEBI:29105"/>
    </ligand>
</feature>
<evidence type="ECO:0000256" key="2">
    <source>
        <dbReference type="ARBA" id="ARBA00011899"/>
    </source>
</evidence>
<evidence type="ECO:0000256" key="8">
    <source>
        <dbReference type="ARBA" id="ARBA00060590"/>
    </source>
</evidence>
<evidence type="ECO:0000256" key="9">
    <source>
        <dbReference type="PIRNR" id="PIRNR038994"/>
    </source>
</evidence>
<dbReference type="SUPFAM" id="SSF51338">
    <property type="entry name" value="Composite domain of metallo-dependent hydrolases"/>
    <property type="match status" value="1"/>
</dbReference>
<dbReference type="STRING" id="686624.SAMN04488242_1582"/>
<accession>A0A1G9K103</accession>
<gene>
    <name evidence="14" type="ORF">SAMN04488242_1582</name>
</gene>
<protein>
    <recommendedName>
        <fullName evidence="3">N-acetylglucosamine-6-phosphate deacetylase</fullName>
        <ecNumber evidence="2">3.5.1.25</ecNumber>
    </recommendedName>
</protein>
<evidence type="ECO:0000256" key="1">
    <source>
        <dbReference type="ARBA" id="ARBA00010716"/>
    </source>
</evidence>
<evidence type="ECO:0000256" key="12">
    <source>
        <dbReference type="PIRSR" id="PIRSR038994-3"/>
    </source>
</evidence>
<dbReference type="CDD" id="cd00854">
    <property type="entry name" value="NagA"/>
    <property type="match status" value="1"/>
</dbReference>
<comment type="similarity">
    <text evidence="1 9">Belongs to the metallo-dependent hydrolases superfamily. NagA family.</text>
</comment>
<feature type="binding site" evidence="11">
    <location>
        <position position="240"/>
    </location>
    <ligand>
        <name>substrate</name>
    </ligand>
</feature>
<feature type="binding site" evidence="11">
    <location>
        <begin position="301"/>
        <end position="303"/>
    </location>
    <ligand>
        <name>substrate</name>
    </ligand>
</feature>
<proteinExistence type="inferred from homology"/>
<feature type="binding site" evidence="12">
    <location>
        <position position="118"/>
    </location>
    <ligand>
        <name>Zn(2+)</name>
        <dbReference type="ChEBI" id="CHEBI:29105"/>
    </ligand>
</feature>
<feature type="binding site" evidence="11">
    <location>
        <begin position="208"/>
        <end position="209"/>
    </location>
    <ligand>
        <name>substrate</name>
    </ligand>
</feature>
<dbReference type="EMBL" id="FNGP01000002">
    <property type="protein sequence ID" value="SDL43471.1"/>
    <property type="molecule type" value="Genomic_DNA"/>
</dbReference>
<dbReference type="GO" id="GO:0008448">
    <property type="term" value="F:N-acetylglucosamine-6-phosphate deacetylase activity"/>
    <property type="evidence" value="ECO:0007669"/>
    <property type="project" value="UniProtKB-EC"/>
</dbReference>
<dbReference type="EC" id="3.5.1.25" evidence="2"/>
<dbReference type="PANTHER" id="PTHR11113:SF14">
    <property type="entry name" value="N-ACETYLGLUCOSAMINE-6-PHOSPHATE DEACETYLASE"/>
    <property type="match status" value="1"/>
</dbReference>
<dbReference type="Proteomes" id="UP000199475">
    <property type="component" value="Unassembled WGS sequence"/>
</dbReference>
<feature type="binding site" evidence="12">
    <location>
        <position position="184"/>
    </location>
    <ligand>
        <name>Zn(2+)</name>
        <dbReference type="ChEBI" id="CHEBI:29105"/>
    </ligand>
</feature>
<dbReference type="PANTHER" id="PTHR11113">
    <property type="entry name" value="N-ACETYLGLUCOSAMINE-6-PHOSPHATE DEACETYLASE"/>
    <property type="match status" value="1"/>
</dbReference>
<evidence type="ECO:0000256" key="6">
    <source>
        <dbReference type="ARBA" id="ARBA00023277"/>
    </source>
</evidence>
<dbReference type="GO" id="GO:0006046">
    <property type="term" value="P:N-acetylglucosamine catabolic process"/>
    <property type="evidence" value="ECO:0007669"/>
    <property type="project" value="TreeGrafter"/>
</dbReference>
<dbReference type="InterPro" id="IPR006680">
    <property type="entry name" value="Amidohydro-rel"/>
</dbReference>
<comment type="cofactor">
    <cofactor evidence="12">
        <name>a divalent metal cation</name>
        <dbReference type="ChEBI" id="CHEBI:60240"/>
    </cofactor>
    <text evidence="12">Binds 1 divalent metal cation per subunit.</text>
</comment>
<dbReference type="InterPro" id="IPR032466">
    <property type="entry name" value="Metal_Hydrolase"/>
</dbReference>
<dbReference type="Gene3D" id="2.30.40.10">
    <property type="entry name" value="Urease, subunit C, domain 1"/>
    <property type="match status" value="1"/>
</dbReference>
<evidence type="ECO:0000256" key="10">
    <source>
        <dbReference type="PIRSR" id="PIRSR038994-1"/>
    </source>
</evidence>
<feature type="binding site" evidence="11">
    <location>
        <position position="129"/>
    </location>
    <ligand>
        <name>substrate</name>
    </ligand>
</feature>
<evidence type="ECO:0000313" key="14">
    <source>
        <dbReference type="EMBL" id="SDL43471.1"/>
    </source>
</evidence>
<evidence type="ECO:0000256" key="5">
    <source>
        <dbReference type="ARBA" id="ARBA00022801"/>
    </source>
</evidence>
<keyword evidence="6 9" id="KW-0119">Carbohydrate metabolism</keyword>
<dbReference type="InterPro" id="IPR003764">
    <property type="entry name" value="GlcNAc_6-P_deAcase"/>
</dbReference>
<comment type="pathway">
    <text evidence="8">Amino-sugar metabolism; N-acetylneuraminate degradation; D-fructose 6-phosphate from N-acetylneuraminate: step 4/5.</text>
</comment>
<dbReference type="SUPFAM" id="SSF51556">
    <property type="entry name" value="Metallo-dependent hydrolases"/>
    <property type="match status" value="1"/>
</dbReference>
<dbReference type="InterPro" id="IPR011059">
    <property type="entry name" value="Metal-dep_hydrolase_composite"/>
</dbReference>
<feature type="domain" description="Amidohydrolase-related" evidence="13">
    <location>
        <begin position="44"/>
        <end position="370"/>
    </location>
</feature>
<evidence type="ECO:0000313" key="15">
    <source>
        <dbReference type="Proteomes" id="UP000199475"/>
    </source>
</evidence>
<evidence type="ECO:0000259" key="13">
    <source>
        <dbReference type="Pfam" id="PF01979"/>
    </source>
</evidence>
<reference evidence="14 15" key="1">
    <citation type="submission" date="2016-10" db="EMBL/GenBank/DDBJ databases">
        <authorList>
            <person name="de Groot N.N."/>
        </authorList>
    </citation>
    <scope>NUCLEOTIDE SEQUENCE [LARGE SCALE GENOMIC DNA]</scope>
    <source>
        <strain evidence="14 15">CGMCC 1.9159</strain>
    </source>
</reference>
<keyword evidence="4 12" id="KW-0479">Metal-binding</keyword>